<comment type="caution">
    <text evidence="1">The sequence shown here is derived from an EMBL/GenBank/DDBJ whole genome shotgun (WGS) entry which is preliminary data.</text>
</comment>
<evidence type="ECO:0000313" key="2">
    <source>
        <dbReference type="Proteomes" id="UP000653472"/>
    </source>
</evidence>
<evidence type="ECO:0000313" key="1">
    <source>
        <dbReference type="EMBL" id="NKF20874.1"/>
    </source>
</evidence>
<dbReference type="AlphaFoldDB" id="A0A970B759"/>
<reference evidence="1" key="1">
    <citation type="submission" date="2020-03" db="EMBL/GenBank/DDBJ databases">
        <title>Solimonas marina sp. nov., isolated from deep seawater of the Pacific Ocean.</title>
        <authorList>
            <person name="Liu X."/>
            <person name="Lai Q."/>
            <person name="Sun F."/>
            <person name="Gai Y."/>
            <person name="Li G."/>
            <person name="Shao Z."/>
        </authorList>
    </citation>
    <scope>NUCLEOTIDE SEQUENCE</scope>
    <source>
        <strain evidence="1">C16B3</strain>
    </source>
</reference>
<dbReference type="EMBL" id="JAAVXB010000001">
    <property type="protein sequence ID" value="NKF20874.1"/>
    <property type="molecule type" value="Genomic_DNA"/>
</dbReference>
<sequence>MQGLKEWSGDIGAQTPRAGRQYMASRSRARTWGQRARLALSLAALAVISGCAGGVVPNYSIGDLLSGGPPPLQGDPQTTGLVLVDVDLTPPPGEMIDMDYGLSDVGAYLERVSDGARIDFIDQRGSRALFSNVPPGDYRFVMEKSVTRNTFPKSDYYKKPKKRELHRQHYDYHRGNAWKTIITVRAGTPVYHGLIMIPPEHAELFSIGPSLDDDEQAAPGDVTIVHSAAEEKKAWNMYFQTLYRNSAWAPRVQQRIAELG</sequence>
<name>A0A970B759_9GAMM</name>
<protein>
    <submittedName>
        <fullName evidence="1">Uncharacterized protein</fullName>
    </submittedName>
</protein>
<gene>
    <name evidence="1" type="ORF">G7Y82_01000</name>
</gene>
<organism evidence="1 2">
    <name type="scientific">Solimonas marina</name>
    <dbReference type="NCBI Taxonomy" id="2714601"/>
    <lineage>
        <taxon>Bacteria</taxon>
        <taxon>Pseudomonadati</taxon>
        <taxon>Pseudomonadota</taxon>
        <taxon>Gammaproteobacteria</taxon>
        <taxon>Nevskiales</taxon>
        <taxon>Nevskiaceae</taxon>
        <taxon>Solimonas</taxon>
    </lineage>
</organism>
<dbReference type="RefSeq" id="WP_168146134.1">
    <property type="nucleotide sequence ID" value="NZ_JAAVXB010000001.1"/>
</dbReference>
<accession>A0A970B759</accession>
<keyword evidence="2" id="KW-1185">Reference proteome</keyword>
<dbReference type="Proteomes" id="UP000653472">
    <property type="component" value="Unassembled WGS sequence"/>
</dbReference>
<proteinExistence type="predicted"/>